<dbReference type="AlphaFoldDB" id="A0A5N7DKE3"/>
<dbReference type="GeneID" id="43665972"/>
<dbReference type="OrthoDB" id="424974at2759"/>
<organism evidence="2 3">
    <name type="scientific">Aspergillus pseudonomiae</name>
    <dbReference type="NCBI Taxonomy" id="1506151"/>
    <lineage>
        <taxon>Eukaryota</taxon>
        <taxon>Fungi</taxon>
        <taxon>Dikarya</taxon>
        <taxon>Ascomycota</taxon>
        <taxon>Pezizomycotina</taxon>
        <taxon>Eurotiomycetes</taxon>
        <taxon>Eurotiomycetidae</taxon>
        <taxon>Eurotiales</taxon>
        <taxon>Aspergillaceae</taxon>
        <taxon>Aspergillus</taxon>
        <taxon>Aspergillus subgen. Circumdati</taxon>
    </lineage>
</organism>
<reference evidence="2 3" key="1">
    <citation type="submission" date="2019-04" db="EMBL/GenBank/DDBJ databases">
        <authorList>
            <consortium name="DOE Joint Genome Institute"/>
            <person name="Mondo S."/>
            <person name="Kjaerbolling I."/>
            <person name="Vesth T."/>
            <person name="Frisvad J.C."/>
            <person name="Nybo J.L."/>
            <person name="Theobald S."/>
            <person name="Kildgaard S."/>
            <person name="Isbrandt T."/>
            <person name="Kuo A."/>
            <person name="Sato A."/>
            <person name="Lyhne E.K."/>
            <person name="Kogle M.E."/>
            <person name="Wiebenga A."/>
            <person name="Kun R.S."/>
            <person name="Lubbers R.J."/>
            <person name="Makela M.R."/>
            <person name="Barry K."/>
            <person name="Chovatia M."/>
            <person name="Clum A."/>
            <person name="Daum C."/>
            <person name="Haridas S."/>
            <person name="He G."/>
            <person name="LaButti K."/>
            <person name="Lipzen A."/>
            <person name="Riley R."/>
            <person name="Salamov A."/>
            <person name="Simmons B.A."/>
            <person name="Magnuson J.K."/>
            <person name="Henrissat B."/>
            <person name="Mortensen U.H."/>
            <person name="Larsen T.O."/>
            <person name="Devries R.P."/>
            <person name="Grigoriev I.V."/>
            <person name="Machida M."/>
            <person name="Baker S.E."/>
            <person name="Andersen M.R."/>
            <person name="Cantor M.N."/>
            <person name="Hua S.X."/>
        </authorList>
    </citation>
    <scope>NUCLEOTIDE SEQUENCE [LARGE SCALE GENOMIC DNA]</scope>
    <source>
        <strain evidence="2 3">CBS 119388</strain>
    </source>
</reference>
<evidence type="ECO:0000313" key="2">
    <source>
        <dbReference type="EMBL" id="KAE8406911.1"/>
    </source>
</evidence>
<gene>
    <name evidence="2" type="ORF">BDV37DRAFT_242179</name>
</gene>
<protein>
    <submittedName>
        <fullName evidence="2">Uncharacterized protein</fullName>
    </submittedName>
</protein>
<feature type="chain" id="PRO_5024859258" evidence="1">
    <location>
        <begin position="16"/>
        <end position="80"/>
    </location>
</feature>
<dbReference type="EMBL" id="ML736751">
    <property type="protein sequence ID" value="KAE8406911.1"/>
    <property type="molecule type" value="Genomic_DNA"/>
</dbReference>
<evidence type="ECO:0000256" key="1">
    <source>
        <dbReference type="SAM" id="SignalP"/>
    </source>
</evidence>
<dbReference type="RefSeq" id="XP_031944230.1">
    <property type="nucleotide sequence ID" value="XM_032081281.1"/>
</dbReference>
<keyword evidence="3" id="KW-1185">Reference proteome</keyword>
<name>A0A5N7DKE3_9EURO</name>
<proteinExistence type="predicted"/>
<feature type="signal peptide" evidence="1">
    <location>
        <begin position="1"/>
        <end position="15"/>
    </location>
</feature>
<accession>A0A5N7DKE3</accession>
<sequence length="80" mass="8923">MFRLVLSAALFHSSGQDTPSKTDPSMESAMRQDVLDKGVNLCVSSANDLVELITSNLHIHDDILPPFWHNVFCMCSHITH</sequence>
<keyword evidence="1" id="KW-0732">Signal</keyword>
<evidence type="ECO:0000313" key="3">
    <source>
        <dbReference type="Proteomes" id="UP000325579"/>
    </source>
</evidence>
<dbReference type="Proteomes" id="UP000325579">
    <property type="component" value="Unassembled WGS sequence"/>
</dbReference>